<accession>A0ABD2L035</accession>
<evidence type="ECO:0000256" key="3">
    <source>
        <dbReference type="ARBA" id="ARBA00022737"/>
    </source>
</evidence>
<evidence type="ECO:0000313" key="9">
    <source>
        <dbReference type="Proteomes" id="UP001620626"/>
    </source>
</evidence>
<proteinExistence type="predicted"/>
<gene>
    <name evidence="8" type="ORF">niasHT_015445</name>
</gene>
<dbReference type="AlphaFoldDB" id="A0ABD2L035"/>
<dbReference type="PANTHER" id="PTHR46819">
    <property type="entry name" value="EF-HAND CALCIUM-BINDING DOMAIN-CONTAINING PROTEIN 7"/>
    <property type="match status" value="1"/>
</dbReference>
<sequence>MDCLLSAEYARGGADALRIFHDAFVTELGAEFAEGRRLASLRELLDVIICAGKDCIIQDLRRLRPYATEKDEIFTFDECFQIYQSLPSTSVEDLYDVFDAFAIENDDPPGEEGAAPYGGIELDYDTLIDRFEREGRAELVKWLRRHFHRRTDIENLIYELIECRKRLRSVNSQIVEEQGTDRTLLMKSAGDQLPMVRSVSAVDRWEKDGGREHKVSNVSSGSRLLHHSHFVMARSESAESLSSLFSNRNSRTMTSQGADEKFAGTSAAGGAKAKNGQWDKGGGTADQQRGEERIQLKGMVIQRELSETNCIAYAFSLERPRKMRLSICVNEAIDHSLSRFHNSVLGILMSSELESHARVHAVARRKENGKCTTDWVSVPAGNHLIRVRFCRALKIIEPERSDQIVDHKGRLTKPFKCMLMNLFDMFDLDDDGLLSRREFEAYSILSGSGPVSEQEWSKICGNFELRQQHVTMKTFIEMHQKESETYGARGNMEEMWKAVRALGHNRRFIVSTMCPVRLELFCSEGPLLMEPFRVDCFHRDELDPLLAEHFWEHAKPLPYLREIQTLRQFKTDYYAVLVAGRTQSQMHYMLDLSSSNNVNIEGELKVNQTVPANTLRILCVAIAQAENWFLSIKLAGQKQQNEAK</sequence>
<keyword evidence="2" id="KW-0479">Metal-binding</keyword>
<dbReference type="EMBL" id="JBICBT010000590">
    <property type="protein sequence ID" value="KAL3108523.1"/>
    <property type="molecule type" value="Genomic_DNA"/>
</dbReference>
<feature type="compositionally biased region" description="Low complexity" evidence="6">
    <location>
        <begin position="263"/>
        <end position="274"/>
    </location>
</feature>
<dbReference type="GO" id="GO:0046872">
    <property type="term" value="F:metal ion binding"/>
    <property type="evidence" value="ECO:0007669"/>
    <property type="project" value="UniProtKB-KW"/>
</dbReference>
<organism evidence="8 9">
    <name type="scientific">Heterodera trifolii</name>
    <dbReference type="NCBI Taxonomy" id="157864"/>
    <lineage>
        <taxon>Eukaryota</taxon>
        <taxon>Metazoa</taxon>
        <taxon>Ecdysozoa</taxon>
        <taxon>Nematoda</taxon>
        <taxon>Chromadorea</taxon>
        <taxon>Rhabditida</taxon>
        <taxon>Tylenchina</taxon>
        <taxon>Tylenchomorpha</taxon>
        <taxon>Tylenchoidea</taxon>
        <taxon>Heteroderidae</taxon>
        <taxon>Heteroderinae</taxon>
        <taxon>Heterodera</taxon>
    </lineage>
</organism>
<dbReference type="Proteomes" id="UP001620626">
    <property type="component" value="Unassembled WGS sequence"/>
</dbReference>
<comment type="caution">
    <text evidence="8">The sequence shown here is derived from an EMBL/GenBank/DDBJ whole genome shotgun (WGS) entry which is preliminary data.</text>
</comment>
<keyword evidence="9" id="KW-1185">Reference proteome</keyword>
<feature type="domain" description="EF-hand" evidence="7">
    <location>
        <begin position="419"/>
        <end position="449"/>
    </location>
</feature>
<dbReference type="Gene3D" id="1.10.238.10">
    <property type="entry name" value="EF-hand"/>
    <property type="match status" value="1"/>
</dbReference>
<dbReference type="PROSITE" id="PS00018">
    <property type="entry name" value="EF_HAND_1"/>
    <property type="match status" value="1"/>
</dbReference>
<dbReference type="InterPro" id="IPR011992">
    <property type="entry name" value="EF-hand-dom_pair"/>
</dbReference>
<dbReference type="GO" id="GO:0016020">
    <property type="term" value="C:membrane"/>
    <property type="evidence" value="ECO:0007669"/>
    <property type="project" value="UniProtKB-SubCell"/>
</dbReference>
<evidence type="ECO:0000256" key="2">
    <source>
        <dbReference type="ARBA" id="ARBA00022723"/>
    </source>
</evidence>
<evidence type="ECO:0000256" key="5">
    <source>
        <dbReference type="ARBA" id="ARBA00023136"/>
    </source>
</evidence>
<evidence type="ECO:0000259" key="7">
    <source>
        <dbReference type="PROSITE" id="PS50222"/>
    </source>
</evidence>
<keyword evidence="5" id="KW-0472">Membrane</keyword>
<dbReference type="PANTHER" id="PTHR46819:SF1">
    <property type="entry name" value="EF-HAND CALCIUM-BINDING DOMAIN-CONTAINING PROTEIN 7"/>
    <property type="match status" value="1"/>
</dbReference>
<dbReference type="InterPro" id="IPR018247">
    <property type="entry name" value="EF_Hand_1_Ca_BS"/>
</dbReference>
<evidence type="ECO:0000256" key="4">
    <source>
        <dbReference type="ARBA" id="ARBA00022837"/>
    </source>
</evidence>
<dbReference type="PROSITE" id="PS50222">
    <property type="entry name" value="EF_HAND_2"/>
    <property type="match status" value="1"/>
</dbReference>
<evidence type="ECO:0000313" key="8">
    <source>
        <dbReference type="EMBL" id="KAL3108523.1"/>
    </source>
</evidence>
<protein>
    <recommendedName>
        <fullName evidence="7">EF-hand domain-containing protein</fullName>
    </recommendedName>
</protein>
<name>A0ABD2L035_9BILA</name>
<dbReference type="InterPro" id="IPR052266">
    <property type="entry name" value="Miro-EF-hand_domain"/>
</dbReference>
<reference evidence="8 9" key="1">
    <citation type="submission" date="2024-10" db="EMBL/GenBank/DDBJ databases">
        <authorList>
            <person name="Kim D."/>
        </authorList>
    </citation>
    <scope>NUCLEOTIDE SEQUENCE [LARGE SCALE GENOMIC DNA]</scope>
    <source>
        <strain evidence="8">BH-2024</strain>
    </source>
</reference>
<comment type="subcellular location">
    <subcellularLocation>
        <location evidence="1">Membrane</location>
    </subcellularLocation>
</comment>
<dbReference type="InterPro" id="IPR002048">
    <property type="entry name" value="EF_hand_dom"/>
</dbReference>
<evidence type="ECO:0000256" key="1">
    <source>
        <dbReference type="ARBA" id="ARBA00004370"/>
    </source>
</evidence>
<keyword evidence="3" id="KW-0677">Repeat</keyword>
<feature type="region of interest" description="Disordered" evidence="6">
    <location>
        <begin position="251"/>
        <end position="291"/>
    </location>
</feature>
<keyword evidence="4" id="KW-0106">Calcium</keyword>
<dbReference type="SUPFAM" id="SSF47473">
    <property type="entry name" value="EF-hand"/>
    <property type="match status" value="1"/>
</dbReference>
<evidence type="ECO:0000256" key="6">
    <source>
        <dbReference type="SAM" id="MobiDB-lite"/>
    </source>
</evidence>